<feature type="region of interest" description="Disordered" evidence="1">
    <location>
        <begin position="259"/>
        <end position="288"/>
    </location>
</feature>
<sequence length="489" mass="54815">MIQLTDLNVSCNDEWIVADQDGVTTPTATPIATNRPAQVFVIGKVKWDQLHLMITKSTTPDLIKMAARCDEYYRQQIKSGRRVFGAAEVKRSQPLLSEESDDGGLVAEEQQTINHRRHWQTPLAKCKLLDFLCLPQHGTLLGGNVMFEGHNLSLVCYHGINLRSKSWVVFIMQEPGVSFSTEAQEVIDEDGDTATSIIQDFMFNLGHSNTRNITSLSRMATICKVTRSQIPPTFTSVADCFSYAFANADLRAFMKLEAIPPSSPESPEPKPSANTPPAPAKSRSSSTRKIHRYNHDVDIIFELPGLQLHMKTEHPQTHLPPVSSDVDKPVVTVSFVTEFDGHISVAMDAELILYLHDVVTSYVREKDTQKGDEAKVTEVQSSIKFNTDPTSELKKDWRLFECITWQLEPSVRLLSWTGRGIEPVGVDYVLQKLGFSHARTTIPKWIQRGVMDPCDLMCASLVTSLMEYMKDKKRKEDNSTTNKEIASGT</sequence>
<evidence type="ECO:0000256" key="1">
    <source>
        <dbReference type="SAM" id="MobiDB-lite"/>
    </source>
</evidence>
<dbReference type="EMBL" id="VXIV02002642">
    <property type="protein sequence ID" value="KAF6023950.1"/>
    <property type="molecule type" value="Genomic_DNA"/>
</dbReference>
<evidence type="ECO:0000313" key="4">
    <source>
        <dbReference type="Proteomes" id="UP000593567"/>
    </source>
</evidence>
<dbReference type="SMART" id="SM01220">
    <property type="entry name" value="FSA_C"/>
    <property type="match status" value="1"/>
</dbReference>
<dbReference type="OrthoDB" id="6151673at2759"/>
<dbReference type="InterPro" id="IPR056742">
    <property type="entry name" value="BLTP1_C"/>
</dbReference>
<dbReference type="GO" id="GO:0048488">
    <property type="term" value="P:synaptic vesicle endocytosis"/>
    <property type="evidence" value="ECO:0007669"/>
    <property type="project" value="TreeGrafter"/>
</dbReference>
<dbReference type="Pfam" id="PF25040">
    <property type="entry name" value="BLTP1_C"/>
    <property type="match status" value="1"/>
</dbReference>
<dbReference type="InterPro" id="IPR033616">
    <property type="entry name" value="BLTP1"/>
</dbReference>
<dbReference type="PANTHER" id="PTHR31640:SF1">
    <property type="entry name" value="BRIDGE-LIKE LIPID TRANSFER PROTEIN FAMILY MEMBER 1"/>
    <property type="match status" value="1"/>
</dbReference>
<protein>
    <recommendedName>
        <fullName evidence="2">Bridge-like lipid transfer protein family member 1 C-terminal domain-containing protein</fullName>
    </recommendedName>
</protein>
<comment type="caution">
    <text evidence="3">The sequence shown here is derived from an EMBL/GenBank/DDBJ whole genome shotgun (WGS) entry which is preliminary data.</text>
</comment>
<evidence type="ECO:0000313" key="3">
    <source>
        <dbReference type="EMBL" id="KAF6023950.1"/>
    </source>
</evidence>
<dbReference type="AlphaFoldDB" id="A0A7J7JCN1"/>
<gene>
    <name evidence="3" type="ORF">EB796_017735</name>
</gene>
<evidence type="ECO:0000259" key="2">
    <source>
        <dbReference type="SMART" id="SM01220"/>
    </source>
</evidence>
<organism evidence="3 4">
    <name type="scientific">Bugula neritina</name>
    <name type="common">Brown bryozoan</name>
    <name type="synonym">Sertularia neritina</name>
    <dbReference type="NCBI Taxonomy" id="10212"/>
    <lineage>
        <taxon>Eukaryota</taxon>
        <taxon>Metazoa</taxon>
        <taxon>Spiralia</taxon>
        <taxon>Lophotrochozoa</taxon>
        <taxon>Bryozoa</taxon>
        <taxon>Gymnolaemata</taxon>
        <taxon>Cheilostomatida</taxon>
        <taxon>Flustrina</taxon>
        <taxon>Buguloidea</taxon>
        <taxon>Bugulidae</taxon>
        <taxon>Bugula</taxon>
    </lineage>
</organism>
<proteinExistence type="predicted"/>
<feature type="domain" description="Bridge-like lipid transfer protein family member 1 C-terminal" evidence="2">
    <location>
        <begin position="1"/>
        <end position="468"/>
    </location>
</feature>
<name>A0A7J7JCN1_BUGNE</name>
<accession>A0A7J7JCN1</accession>
<keyword evidence="4" id="KW-1185">Reference proteome</keyword>
<dbReference type="Proteomes" id="UP000593567">
    <property type="component" value="Unassembled WGS sequence"/>
</dbReference>
<reference evidence="3" key="1">
    <citation type="submission" date="2020-06" db="EMBL/GenBank/DDBJ databases">
        <title>Draft genome of Bugula neritina, a colonial animal packing powerful symbionts and potential medicines.</title>
        <authorList>
            <person name="Rayko M."/>
        </authorList>
    </citation>
    <scope>NUCLEOTIDE SEQUENCE [LARGE SCALE GENOMIC DNA]</scope>
    <source>
        <strain evidence="3">Kwan_BN1</strain>
    </source>
</reference>
<dbReference type="PANTHER" id="PTHR31640">
    <property type="entry name" value="TRANSMEMBRANE PROTEIN KIAA1109"/>
    <property type="match status" value="1"/>
</dbReference>
<dbReference type="GO" id="GO:0098793">
    <property type="term" value="C:presynapse"/>
    <property type="evidence" value="ECO:0007669"/>
    <property type="project" value="GOC"/>
</dbReference>
<feature type="compositionally biased region" description="Pro residues" evidence="1">
    <location>
        <begin position="261"/>
        <end position="279"/>
    </location>
</feature>